<evidence type="ECO:0000259" key="3">
    <source>
        <dbReference type="Pfam" id="PF00127"/>
    </source>
</evidence>
<sequence length="932" mass="102847">MLKIRFSFQNSYRWISVFTIHIGIAQAISQTMESNLPYLDPAEGRSEYTHSSFPDNESRIYDFYSRQARFHLEQKSLPSVLPPFPGLDGESFGHWGRHSKMDKVEDRWSKQVRGGATGVILSLADYSVTKAVVARLGTGATQFSACFDPETLNYSAIWQGDLKLPAMRWGLMGRISPDSPTLFESSRERAWPEAKSAVYHGYHNGANSTVFEYSVDGTTILDQTVTDEGVLVRSIEFLGKSYGQTLALCQFGESWKLEEYQPDQLTFNSGHNTRSIKISGNGTRLRTIDNSVILDLGRRDAGDTIQIVYATESLAKLTDPGKRLRPSEQIKSYPRNWDHSIVMPGTLSRKKQSYVVDTLPVPLSNPYASPMFLTGIDFFENGDAAVSTFFGDVWIVSGIDENLRSVTWKRFATGLNQPLGLKVIDGLVYTIGRDQITRLHDKNDDKEADFYECFNNKFESSIGSHDFNTGLQTDERGYLYFASKTEGIYRVSPDGAEGGPIASGIRNPNGLAVTPDGTVITSPQEGQLTPASMIIKTKGDQFFGYQMGGSPKSFDLPLCYIPRGIDNSTGGQVFADSTRWGPLSDHLISLSYGYCSHYLVLSDQNPEADQGAIVPLSGEFLSGVHRGRVNPVDGQMYLVGTQGWGTYARFDGSLERVRYTGLASYYPTGFEVLENSIRVEFSEPLSAEESQSTRNFFAQSWNYQYSPAYGSPEYSIKEPETPGHDPIEISGITVLADQRSLLIDFPKLEPAMQFHLHLNPSFASGVKASSDIFLTLKSVPTDTGRETLNVPAIWAKQSDKPASITTSTKARTIELSALASSAYSTSSFSVQSGQAITLHLKNEASTPRNWVLADSGSYLELGQLADALAKRDPDNENGFVPQSSKVIAHTGVVQPGELSSVIFVAPTTPGSYVFFCSLPGKWKQIRGTMMVY</sequence>
<accession>A0A934RZ32</accession>
<dbReference type="Gene3D" id="2.120.10.30">
    <property type="entry name" value="TolB, C-terminal domain"/>
    <property type="match status" value="1"/>
</dbReference>
<proteinExistence type="predicted"/>
<dbReference type="SUPFAM" id="SSF63825">
    <property type="entry name" value="YWTD domain"/>
    <property type="match status" value="1"/>
</dbReference>
<evidence type="ECO:0000259" key="4">
    <source>
        <dbReference type="Pfam" id="PF20601"/>
    </source>
</evidence>
<evidence type="ECO:0000256" key="1">
    <source>
        <dbReference type="ARBA" id="ARBA00022723"/>
    </source>
</evidence>
<protein>
    <recommendedName>
        <fullName evidence="7">Blue (type 1) copper domain-containing protein</fullName>
    </recommendedName>
</protein>
<dbReference type="Gene3D" id="2.60.40.420">
    <property type="entry name" value="Cupredoxins - blue copper proteins"/>
    <property type="match status" value="1"/>
</dbReference>
<evidence type="ECO:0000313" key="5">
    <source>
        <dbReference type="EMBL" id="MBK1876474.1"/>
    </source>
</evidence>
<feature type="domain" description="DUF6797" evidence="4">
    <location>
        <begin position="145"/>
        <end position="222"/>
    </location>
</feature>
<evidence type="ECO:0008006" key="7">
    <source>
        <dbReference type="Google" id="ProtNLM"/>
    </source>
</evidence>
<feature type="domain" description="Blue (type 1) copper" evidence="3">
    <location>
        <begin position="822"/>
        <end position="931"/>
    </location>
</feature>
<name>A0A934RZ32_9BACT</name>
<dbReference type="InterPro" id="IPR008972">
    <property type="entry name" value="Cupredoxin"/>
</dbReference>
<reference evidence="5" key="1">
    <citation type="submission" date="2021-01" db="EMBL/GenBank/DDBJ databases">
        <title>Modified the classification status of verrucomicrobia.</title>
        <authorList>
            <person name="Feng X."/>
        </authorList>
    </citation>
    <scope>NUCLEOTIDE SEQUENCE</scope>
    <source>
        <strain evidence="5">KCTC 13126</strain>
    </source>
</reference>
<comment type="caution">
    <text evidence="5">The sequence shown here is derived from an EMBL/GenBank/DDBJ whole genome shotgun (WGS) entry which is preliminary data.</text>
</comment>
<dbReference type="PANTHER" id="PTHR33546">
    <property type="entry name" value="LARGE, MULTIFUNCTIONAL SECRETED PROTEIN-RELATED"/>
    <property type="match status" value="1"/>
</dbReference>
<dbReference type="InterPro" id="IPR046476">
    <property type="entry name" value="DUF6797"/>
</dbReference>
<dbReference type="Proteomes" id="UP000617628">
    <property type="component" value="Unassembled WGS sequence"/>
</dbReference>
<dbReference type="EMBL" id="JAENIL010000009">
    <property type="protein sequence ID" value="MBK1876474.1"/>
    <property type="molecule type" value="Genomic_DNA"/>
</dbReference>
<evidence type="ECO:0000313" key="6">
    <source>
        <dbReference type="Proteomes" id="UP000617628"/>
    </source>
</evidence>
<keyword evidence="2" id="KW-0186">Copper</keyword>
<dbReference type="GO" id="GO:0009055">
    <property type="term" value="F:electron transfer activity"/>
    <property type="evidence" value="ECO:0007669"/>
    <property type="project" value="InterPro"/>
</dbReference>
<dbReference type="InterPro" id="IPR011042">
    <property type="entry name" value="6-blade_b-propeller_TolB-like"/>
</dbReference>
<keyword evidence="6" id="KW-1185">Reference proteome</keyword>
<gene>
    <name evidence="5" type="ORF">JIN87_06305</name>
</gene>
<dbReference type="InterPro" id="IPR000923">
    <property type="entry name" value="BlueCu_1"/>
</dbReference>
<dbReference type="RefSeq" id="WP_200354691.1">
    <property type="nucleotide sequence ID" value="NZ_JAENIL010000009.1"/>
</dbReference>
<dbReference type="AlphaFoldDB" id="A0A934RZ32"/>
<keyword evidence="1" id="KW-0479">Metal-binding</keyword>
<dbReference type="Pfam" id="PF20601">
    <property type="entry name" value="DUF6797"/>
    <property type="match status" value="1"/>
</dbReference>
<dbReference type="GO" id="GO:0005507">
    <property type="term" value="F:copper ion binding"/>
    <property type="evidence" value="ECO:0007669"/>
    <property type="project" value="InterPro"/>
</dbReference>
<evidence type="ECO:0000256" key="2">
    <source>
        <dbReference type="ARBA" id="ARBA00023008"/>
    </source>
</evidence>
<organism evidence="5 6">
    <name type="scientific">Pelagicoccus mobilis</name>
    <dbReference type="NCBI Taxonomy" id="415221"/>
    <lineage>
        <taxon>Bacteria</taxon>
        <taxon>Pseudomonadati</taxon>
        <taxon>Verrucomicrobiota</taxon>
        <taxon>Opitutia</taxon>
        <taxon>Puniceicoccales</taxon>
        <taxon>Pelagicoccaceae</taxon>
        <taxon>Pelagicoccus</taxon>
    </lineage>
</organism>
<dbReference type="PANTHER" id="PTHR33546:SF1">
    <property type="entry name" value="LARGE, MULTIFUNCTIONAL SECRETED PROTEIN"/>
    <property type="match status" value="1"/>
</dbReference>
<dbReference type="SUPFAM" id="SSF49503">
    <property type="entry name" value="Cupredoxins"/>
    <property type="match status" value="1"/>
</dbReference>
<dbReference type="Pfam" id="PF00127">
    <property type="entry name" value="Copper-bind"/>
    <property type="match status" value="1"/>
</dbReference>